<gene>
    <name evidence="2" type="ORF">CLIB1423_11S00452</name>
</gene>
<dbReference type="GO" id="GO:0001228">
    <property type="term" value="F:DNA-binding transcription activator activity, RNA polymerase II-specific"/>
    <property type="evidence" value="ECO:0007669"/>
    <property type="project" value="TreeGrafter"/>
</dbReference>
<dbReference type="Pfam" id="PF00172">
    <property type="entry name" value="Zn_clus"/>
    <property type="match status" value="1"/>
</dbReference>
<evidence type="ECO:0000259" key="1">
    <source>
        <dbReference type="PROSITE" id="PS50048"/>
    </source>
</evidence>
<name>A0A9P0VZF1_9ASCO</name>
<dbReference type="SUPFAM" id="SSF57701">
    <property type="entry name" value="Zn2/Cys6 DNA-binding domain"/>
    <property type="match status" value="1"/>
</dbReference>
<evidence type="ECO:0000313" key="2">
    <source>
        <dbReference type="EMBL" id="CAH2353472.1"/>
    </source>
</evidence>
<dbReference type="PROSITE" id="PS50048">
    <property type="entry name" value="ZN2_CY6_FUNGAL_2"/>
    <property type="match status" value="1"/>
</dbReference>
<dbReference type="PANTHER" id="PTHR47784:SF5">
    <property type="entry name" value="STEROL UPTAKE CONTROL PROTEIN 2"/>
    <property type="match status" value="1"/>
</dbReference>
<dbReference type="InterPro" id="IPR036864">
    <property type="entry name" value="Zn2-C6_fun-type_DNA-bd_sf"/>
</dbReference>
<dbReference type="InterPro" id="IPR001138">
    <property type="entry name" value="Zn2Cys6_DnaBD"/>
</dbReference>
<dbReference type="OrthoDB" id="3546279at2759"/>
<organism evidence="2 3">
    <name type="scientific">[Candida] railenensis</name>
    <dbReference type="NCBI Taxonomy" id="45579"/>
    <lineage>
        <taxon>Eukaryota</taxon>
        <taxon>Fungi</taxon>
        <taxon>Dikarya</taxon>
        <taxon>Ascomycota</taxon>
        <taxon>Saccharomycotina</taxon>
        <taxon>Pichiomycetes</taxon>
        <taxon>Debaryomycetaceae</taxon>
        <taxon>Kurtzmaniella</taxon>
    </lineage>
</organism>
<dbReference type="PANTHER" id="PTHR47784">
    <property type="entry name" value="STEROL UPTAKE CONTROL PROTEIN 2"/>
    <property type="match status" value="1"/>
</dbReference>
<dbReference type="Proteomes" id="UP000837801">
    <property type="component" value="Unassembled WGS sequence"/>
</dbReference>
<dbReference type="AlphaFoldDB" id="A0A9P0VZF1"/>
<feature type="domain" description="Zn(2)-C6 fungal-type" evidence="1">
    <location>
        <begin position="7"/>
        <end position="37"/>
    </location>
</feature>
<keyword evidence="3" id="KW-1185">Reference proteome</keyword>
<dbReference type="EMBL" id="CAKXYY010000011">
    <property type="protein sequence ID" value="CAH2353472.1"/>
    <property type="molecule type" value="Genomic_DNA"/>
</dbReference>
<dbReference type="Gene3D" id="4.10.240.10">
    <property type="entry name" value="Zn(2)-C6 fungal-type DNA-binding domain"/>
    <property type="match status" value="1"/>
</dbReference>
<proteinExistence type="predicted"/>
<dbReference type="GO" id="GO:0008270">
    <property type="term" value="F:zinc ion binding"/>
    <property type="evidence" value="ECO:0007669"/>
    <property type="project" value="InterPro"/>
</dbReference>
<protein>
    <recommendedName>
        <fullName evidence="1">Zn(2)-C6 fungal-type domain-containing protein</fullName>
    </recommendedName>
</protein>
<sequence>MSPRVNRCLSCKKLKIKCNEGRPSCEYCSSTGRKCVYIAKSNHSPKSIKSSKYLAKDKFPDWAIDVALKVRNEVSVAQDITLAKNRADEAWSTQFSIDVDNRDEPPSYKKQKIRSPREVEPSMSKLPIIKYYPPPSKLFTTSSQLRLSAFEMRLLHFFQHYCIPLFRRNADEKLSSVWNNEIPMLWSRSKLFRMSVYSYSAMNLWPLCDVQSLVDSSLIDEDRLFLEISKHNNNQYGVIIDPEATPKGGNLYINTIEYFATSLRLNIESISKITAKGDGEVPAVKSAEVLVSGILIYSFLGMHPHRVAPLVSFDEESTDLLRICDGLRVAYISNIHALLKSPYSGIFRSDECMEPTSALNYPIIENLRFRLKDEVDSEHYETFKSSIDLLEICMYRAVTLKYAVPLFRWILMQDVLHEIVRSKNEFGLKILFSFASLCNVCRFHLFSKANMWLDFMEWYRDFNYEKYGNGVWKNMDDFLLYRMVVEHRMGVVSAEDLGTLDPYVSV</sequence>
<comment type="caution">
    <text evidence="2">The sequence shown here is derived from an EMBL/GenBank/DDBJ whole genome shotgun (WGS) entry which is preliminary data.</text>
</comment>
<reference evidence="2" key="1">
    <citation type="submission" date="2022-03" db="EMBL/GenBank/DDBJ databases">
        <authorList>
            <person name="Legras J.-L."/>
            <person name="Devillers H."/>
            <person name="Grondin C."/>
        </authorList>
    </citation>
    <scope>NUCLEOTIDE SEQUENCE</scope>
    <source>
        <strain evidence="2">CLIB 1423</strain>
    </source>
</reference>
<dbReference type="CDD" id="cd00067">
    <property type="entry name" value="GAL4"/>
    <property type="match status" value="1"/>
</dbReference>
<dbReference type="InterPro" id="IPR053157">
    <property type="entry name" value="Sterol_Uptake_Regulator"/>
</dbReference>
<dbReference type="SMART" id="SM00066">
    <property type="entry name" value="GAL4"/>
    <property type="match status" value="1"/>
</dbReference>
<accession>A0A9P0VZF1</accession>
<evidence type="ECO:0000313" key="3">
    <source>
        <dbReference type="Proteomes" id="UP000837801"/>
    </source>
</evidence>